<evidence type="ECO:0000313" key="1">
    <source>
        <dbReference type="EMBL" id="KAG2390804.1"/>
    </source>
</evidence>
<organism evidence="1 2">
    <name type="scientific">Phaseolus angularis</name>
    <name type="common">Azuki bean</name>
    <name type="synonym">Vigna angularis</name>
    <dbReference type="NCBI Taxonomy" id="3914"/>
    <lineage>
        <taxon>Eukaryota</taxon>
        <taxon>Viridiplantae</taxon>
        <taxon>Streptophyta</taxon>
        <taxon>Embryophyta</taxon>
        <taxon>Tracheophyta</taxon>
        <taxon>Spermatophyta</taxon>
        <taxon>Magnoliopsida</taxon>
        <taxon>eudicotyledons</taxon>
        <taxon>Gunneridae</taxon>
        <taxon>Pentapetalae</taxon>
        <taxon>rosids</taxon>
        <taxon>fabids</taxon>
        <taxon>Fabales</taxon>
        <taxon>Fabaceae</taxon>
        <taxon>Papilionoideae</taxon>
        <taxon>50 kb inversion clade</taxon>
        <taxon>NPAAA clade</taxon>
        <taxon>indigoferoid/millettioid clade</taxon>
        <taxon>Phaseoleae</taxon>
        <taxon>Vigna</taxon>
    </lineage>
</organism>
<dbReference type="EMBL" id="JABFOF010000007">
    <property type="protein sequence ID" value="KAG2390804.1"/>
    <property type="molecule type" value="Genomic_DNA"/>
</dbReference>
<dbReference type="PANTHER" id="PTHR43572:SF38">
    <property type="entry name" value="PROTEIN SMAX1-LIKE 6"/>
    <property type="match status" value="1"/>
</dbReference>
<dbReference type="InterPro" id="IPR051650">
    <property type="entry name" value="SL_signaling_regulator"/>
</dbReference>
<dbReference type="Proteomes" id="UP000743370">
    <property type="component" value="Unassembled WGS sequence"/>
</dbReference>
<evidence type="ECO:0000313" key="2">
    <source>
        <dbReference type="Proteomes" id="UP000743370"/>
    </source>
</evidence>
<gene>
    <name evidence="1" type="ORF">HKW66_Vig0134350</name>
</gene>
<reference evidence="1 2" key="1">
    <citation type="submission" date="2020-05" db="EMBL/GenBank/DDBJ databases">
        <title>Vigna angularis (adzuki bean) Var. LongXiaoDou No. 4 denovo assembly.</title>
        <authorList>
            <person name="Xiang H."/>
        </authorList>
    </citation>
    <scope>NUCLEOTIDE SEQUENCE [LARGE SCALE GENOMIC DNA]</scope>
    <source>
        <tissue evidence="1">Leaf</tissue>
    </source>
</reference>
<sequence>MQMMQQQQHQMSLLKVKLKHFILSILDDPIVSCIFGETGFRSYDIKLALLQALPPSRIFSRLTPPVFLCNLEPVQKIGSRLDENCRIIVEVVTRKSKSNPLLMGCRGDD</sequence>
<protein>
    <submittedName>
        <fullName evidence="1">Protein SMAX1-LIKE 7</fullName>
    </submittedName>
</protein>
<dbReference type="AlphaFoldDB" id="A0A8T0K126"/>
<comment type="caution">
    <text evidence="1">The sequence shown here is derived from an EMBL/GenBank/DDBJ whole genome shotgun (WGS) entry which is preliminary data.</text>
</comment>
<dbReference type="PANTHER" id="PTHR43572">
    <property type="entry name" value="CHAPERONE PROTEIN CLPD, CHLOROPLASTIC"/>
    <property type="match status" value="1"/>
</dbReference>
<proteinExistence type="predicted"/>
<accession>A0A8T0K126</accession>
<name>A0A8T0K126_PHAAN</name>